<dbReference type="Proteomes" id="UP000010744">
    <property type="component" value="Unassembled WGS sequence"/>
</dbReference>
<proteinExistence type="predicted"/>
<protein>
    <submittedName>
        <fullName evidence="3">Esterase</fullName>
    </submittedName>
</protein>
<gene>
    <name evidence="3" type="ORF">GORBP_039_00600</name>
</gene>
<feature type="chain" id="PRO_5046381544" evidence="1">
    <location>
        <begin position="25"/>
        <end position="289"/>
    </location>
</feature>
<evidence type="ECO:0000256" key="1">
    <source>
        <dbReference type="SAM" id="SignalP"/>
    </source>
</evidence>
<accession>A0ABQ0HQ04</accession>
<feature type="signal peptide" evidence="1">
    <location>
        <begin position="1"/>
        <end position="24"/>
    </location>
</feature>
<name>A0ABQ0HQ04_GORRU</name>
<organism evidence="3 4">
    <name type="scientific">Gordonia rubripertincta NBRC 101908</name>
    <dbReference type="NCBI Taxonomy" id="1077975"/>
    <lineage>
        <taxon>Bacteria</taxon>
        <taxon>Bacillati</taxon>
        <taxon>Actinomycetota</taxon>
        <taxon>Actinomycetes</taxon>
        <taxon>Mycobacteriales</taxon>
        <taxon>Gordoniaceae</taxon>
        <taxon>Gordonia</taxon>
    </lineage>
</organism>
<keyword evidence="4" id="KW-1185">Reference proteome</keyword>
<keyword evidence="1" id="KW-0732">Signal</keyword>
<dbReference type="PANTHER" id="PTHR37981">
    <property type="entry name" value="LIPASE 2"/>
    <property type="match status" value="1"/>
</dbReference>
<dbReference type="PANTHER" id="PTHR37981:SF1">
    <property type="entry name" value="SGNH HYDROLASE-TYPE ESTERASE DOMAIN-CONTAINING PROTEIN"/>
    <property type="match status" value="1"/>
</dbReference>
<dbReference type="CDD" id="cd01823">
    <property type="entry name" value="SEST_like"/>
    <property type="match status" value="1"/>
</dbReference>
<evidence type="ECO:0000313" key="4">
    <source>
        <dbReference type="Proteomes" id="UP000010744"/>
    </source>
</evidence>
<dbReference type="InterPro" id="IPR013830">
    <property type="entry name" value="SGNH_hydro"/>
</dbReference>
<comment type="caution">
    <text evidence="3">The sequence shown here is derived from an EMBL/GenBank/DDBJ whole genome shotgun (WGS) entry which is preliminary data.</text>
</comment>
<evidence type="ECO:0000313" key="3">
    <source>
        <dbReference type="EMBL" id="GAB84349.1"/>
    </source>
</evidence>
<sequence length="289" mass="30871">MTRVVTAAIAMSVVVGLGAAPALAAPSAGERRSLSYVALGDSRAASPTTLTQFQGCSRSETAYPNLLAKTIGATSFRTVACVGARGENITTAPQLRFDGFHPPQIEAVRPDTDLITISIGANDANWGNLSRWCIAPIQGMDSRCRTNPFYVTGIHDGLRALEASVDSSLRAVRKRAPKAVIAVIGQGGYFGDRGCYPANPASDADIRFIRNSFLARYNTILEKVSGRHGAVFVDIQNRVVGHDACSGDKWFEGFVPTSIYLGFHQNLKGNEAMARLIADALPEDLGISR</sequence>
<dbReference type="SUPFAM" id="SSF52266">
    <property type="entry name" value="SGNH hydrolase"/>
    <property type="match status" value="1"/>
</dbReference>
<dbReference type="InterPro" id="IPR036514">
    <property type="entry name" value="SGNH_hydro_sf"/>
</dbReference>
<evidence type="ECO:0000259" key="2">
    <source>
        <dbReference type="Pfam" id="PF13472"/>
    </source>
</evidence>
<dbReference type="EMBL" id="BAHB01000039">
    <property type="protein sequence ID" value="GAB84349.1"/>
    <property type="molecule type" value="Genomic_DNA"/>
</dbReference>
<dbReference type="InterPro" id="IPR037460">
    <property type="entry name" value="SEST-like"/>
</dbReference>
<feature type="domain" description="SGNH hydrolase-type esterase" evidence="2">
    <location>
        <begin position="38"/>
        <end position="271"/>
    </location>
</feature>
<dbReference type="Pfam" id="PF13472">
    <property type="entry name" value="Lipase_GDSL_2"/>
    <property type="match status" value="1"/>
</dbReference>
<dbReference type="Gene3D" id="3.40.50.1110">
    <property type="entry name" value="SGNH hydrolase"/>
    <property type="match status" value="1"/>
</dbReference>
<reference evidence="3 4" key="1">
    <citation type="submission" date="2012-08" db="EMBL/GenBank/DDBJ databases">
        <title>Whole genome shotgun sequence of Gordonia rubripertincta NBRC 101908.</title>
        <authorList>
            <person name="Takarada H."/>
            <person name="Hosoyama A."/>
            <person name="Tsuchikane K."/>
            <person name="Katsumata H."/>
            <person name="Baba S."/>
            <person name="Ohji S."/>
            <person name="Yamazaki S."/>
            <person name="Fujita N."/>
        </authorList>
    </citation>
    <scope>NUCLEOTIDE SEQUENCE [LARGE SCALE GENOMIC DNA]</scope>
    <source>
        <strain evidence="3 4">NBRC 101908</strain>
    </source>
</reference>